<evidence type="ECO:0000313" key="2">
    <source>
        <dbReference type="Proteomes" id="UP000011723"/>
    </source>
</evidence>
<dbReference type="eggNOG" id="ENOG5032TBA">
    <property type="taxonomic scope" value="Bacteria"/>
</dbReference>
<gene>
    <name evidence="1" type="ORF">A605_06925</name>
</gene>
<sequence length="313" mass="31214">MAKNSSGRAGWLVAGLGFGVAAGVALGTLVISPNMPDGGAGEPAVTQADVDAAREDAEIAEAQAASADSVIAELADSAVEGTLVDRPVMVMHTAGAAPEDVDAVASLLDAAGAVNAGRISLSESFFTQEGADQLKAVVANTLPAGAQLSTENLDPGTHAGEALGSALLLDPESGQEQATSDERGLLLRTLRDGGFLSYEDGTILPAQVIVFVTGTLDGGGDAFAARNMASFARALDSRGNGTVLAGRIRTAADTGPIGLIRADEQASGEVSTVDSVGRAWGRMATVLAVREQLNGEAGAYGSAASAEAATPAP</sequence>
<reference evidence="1 2" key="1">
    <citation type="journal article" date="2012" name="Stand. Genomic Sci.">
        <title>Genome sequence of the halotolerant bacterium Corynebacterium halotolerans type strain YIM 70093(T) (= DSM 44683(T)).</title>
        <authorList>
            <person name="Ruckert C."/>
            <person name="Albersmeier A."/>
            <person name="Al-Dilaimi A."/>
            <person name="Niehaus K."/>
            <person name="Szczepanowski R."/>
            <person name="Kalinowski J."/>
        </authorList>
    </citation>
    <scope>NUCLEOTIDE SEQUENCE [LARGE SCALE GENOMIC DNA]</scope>
    <source>
        <strain evidence="1">YIM 70093</strain>
    </source>
</reference>
<organism evidence="1 2">
    <name type="scientific">Corynebacterium halotolerans YIM 70093 = DSM 44683</name>
    <dbReference type="NCBI Taxonomy" id="1121362"/>
    <lineage>
        <taxon>Bacteria</taxon>
        <taxon>Bacillati</taxon>
        <taxon>Actinomycetota</taxon>
        <taxon>Actinomycetes</taxon>
        <taxon>Mycobacteriales</taxon>
        <taxon>Corynebacteriaceae</taxon>
        <taxon>Corynebacterium</taxon>
    </lineage>
</organism>
<dbReference type="PATRIC" id="fig|1121362.3.peg.1399"/>
<proteinExistence type="predicted"/>
<dbReference type="HOGENOM" id="CLU_072020_0_0_11"/>
<dbReference type="EMBL" id="CP003697">
    <property type="protein sequence ID" value="AGF72387.1"/>
    <property type="molecule type" value="Genomic_DNA"/>
</dbReference>
<dbReference type="STRING" id="1121362.A605_06925"/>
<evidence type="ECO:0000313" key="1">
    <source>
        <dbReference type="EMBL" id="AGF72387.1"/>
    </source>
</evidence>
<dbReference type="GO" id="GO:0016020">
    <property type="term" value="C:membrane"/>
    <property type="evidence" value="ECO:0007669"/>
    <property type="project" value="InterPro"/>
</dbReference>
<accession>M1NSE0</accession>
<keyword evidence="2" id="KW-1185">Reference proteome</keyword>
<dbReference type="AlphaFoldDB" id="M1NSE0"/>
<dbReference type="InterPro" id="IPR021522">
    <property type="entry name" value="MctB"/>
</dbReference>
<dbReference type="KEGG" id="chn:A605_06925"/>
<protein>
    <recommendedName>
        <fullName evidence="3">Copper transporter</fullName>
    </recommendedName>
</protein>
<name>M1NSE0_9CORY</name>
<dbReference type="RefSeq" id="WP_015400806.1">
    <property type="nucleotide sequence ID" value="NC_020302.1"/>
</dbReference>
<dbReference type="OrthoDB" id="4350157at2"/>
<dbReference type="Proteomes" id="UP000011723">
    <property type="component" value="Chromosome"/>
</dbReference>
<dbReference type="Pfam" id="PF11382">
    <property type="entry name" value="MctB"/>
    <property type="match status" value="1"/>
</dbReference>
<evidence type="ECO:0008006" key="3">
    <source>
        <dbReference type="Google" id="ProtNLM"/>
    </source>
</evidence>
<dbReference type="GO" id="GO:0055070">
    <property type="term" value="P:copper ion homeostasis"/>
    <property type="evidence" value="ECO:0007669"/>
    <property type="project" value="InterPro"/>
</dbReference>